<dbReference type="PANTHER" id="PTHR13822:SF10">
    <property type="entry name" value="ATP SYNTHASE EPSILON CHAIN, CHLOROPLASTIC"/>
    <property type="match status" value="1"/>
</dbReference>
<evidence type="ECO:0000313" key="8">
    <source>
        <dbReference type="EMBL" id="MBV7257706.1"/>
    </source>
</evidence>
<dbReference type="EMBL" id="JAGSPA010000004">
    <property type="protein sequence ID" value="MBV7257706.1"/>
    <property type="molecule type" value="Genomic_DNA"/>
</dbReference>
<proteinExistence type="inferred from homology"/>
<dbReference type="InterPro" id="IPR001469">
    <property type="entry name" value="ATP_synth_F1_dsu/esu"/>
</dbReference>
<keyword evidence="3" id="KW-0375">Hydrogen ion transport</keyword>
<dbReference type="Proteomes" id="UP000722336">
    <property type="component" value="Unassembled WGS sequence"/>
</dbReference>
<comment type="subunit">
    <text evidence="6">F-type ATPases have 2 components, CF(1) - the catalytic core - and CF(0) - the membrane proton channel. CF(1) has five subunits: alpha(3), beta(3), gamma(1), delta(1), epsilon(1). CF(0) has three main subunits: a, b and c.</text>
</comment>
<comment type="similarity">
    <text evidence="6">Belongs to the ATPase epsilon chain family.</text>
</comment>
<protein>
    <submittedName>
        <fullName evidence="8">ATP synthase F1 subunit epsilon</fullName>
    </submittedName>
</protein>
<evidence type="ECO:0000256" key="2">
    <source>
        <dbReference type="ARBA" id="ARBA00004184"/>
    </source>
</evidence>
<organism evidence="8 9">
    <name type="scientific">Pacificimonas pallii</name>
    <dbReference type="NCBI Taxonomy" id="2827236"/>
    <lineage>
        <taxon>Bacteria</taxon>
        <taxon>Pseudomonadati</taxon>
        <taxon>Pseudomonadota</taxon>
        <taxon>Alphaproteobacteria</taxon>
        <taxon>Sphingomonadales</taxon>
        <taxon>Sphingosinicellaceae</taxon>
        <taxon>Pacificimonas</taxon>
    </lineage>
</organism>
<keyword evidence="6" id="KW-0406">Ion transport</keyword>
<evidence type="ECO:0000256" key="4">
    <source>
        <dbReference type="ARBA" id="ARBA00023196"/>
    </source>
</evidence>
<keyword evidence="4 6" id="KW-0139">CF(1)</keyword>
<evidence type="ECO:0000256" key="3">
    <source>
        <dbReference type="ARBA" id="ARBA00022781"/>
    </source>
</evidence>
<evidence type="ECO:0000256" key="1">
    <source>
        <dbReference type="ARBA" id="ARBA00003543"/>
    </source>
</evidence>
<comment type="subcellular location">
    <subcellularLocation>
        <location evidence="2">Endomembrane system</location>
        <topology evidence="2">Peripheral membrane protein</topology>
    </subcellularLocation>
</comment>
<evidence type="ECO:0000259" key="7">
    <source>
        <dbReference type="Pfam" id="PF02823"/>
    </source>
</evidence>
<gene>
    <name evidence="8" type="ORF">KCG44_13010</name>
</gene>
<keyword evidence="5 6" id="KW-0066">ATP synthesis</keyword>
<dbReference type="RefSeq" id="WP_218446539.1">
    <property type="nucleotide sequence ID" value="NZ_JAGSPA010000004.1"/>
</dbReference>
<sequence length="85" mass="9100">MPFNFELVSPERQVRSGPVHQVVVPGTEGDFAVLEGHAPFMSTIRDGEIAIYETAGAEPLVMKIEGGFAEVGDNSLTILAEKVEA</sequence>
<evidence type="ECO:0000313" key="9">
    <source>
        <dbReference type="Proteomes" id="UP000722336"/>
    </source>
</evidence>
<feature type="domain" description="ATP synthase F1 complex delta/epsilon subunit N-terminal" evidence="7">
    <location>
        <begin position="3"/>
        <end position="82"/>
    </location>
</feature>
<evidence type="ECO:0000256" key="6">
    <source>
        <dbReference type="RuleBase" id="RU003656"/>
    </source>
</evidence>
<dbReference type="PANTHER" id="PTHR13822">
    <property type="entry name" value="ATP SYNTHASE DELTA/EPSILON CHAIN"/>
    <property type="match status" value="1"/>
</dbReference>
<comment type="caution">
    <text evidence="8">The sequence shown here is derived from an EMBL/GenBank/DDBJ whole genome shotgun (WGS) entry which is preliminary data.</text>
</comment>
<comment type="function">
    <text evidence="1">Produces ATP from ADP in the presence of a proton gradient across the membrane.</text>
</comment>
<evidence type="ECO:0000256" key="5">
    <source>
        <dbReference type="ARBA" id="ARBA00023310"/>
    </source>
</evidence>
<accession>A0ABS6SH80</accession>
<reference evidence="8 9" key="1">
    <citation type="submission" date="2021-04" db="EMBL/GenBank/DDBJ databases">
        <authorList>
            <person name="Pira H."/>
            <person name="Risdian C."/>
            <person name="Wink J."/>
        </authorList>
    </citation>
    <scope>NUCLEOTIDE SEQUENCE [LARGE SCALE GENOMIC DNA]</scope>
    <source>
        <strain evidence="8 9">WHA3</strain>
    </source>
</reference>
<keyword evidence="6" id="KW-0813">Transport</keyword>
<dbReference type="Pfam" id="PF02823">
    <property type="entry name" value="ATP-synt_DE_N"/>
    <property type="match status" value="1"/>
</dbReference>
<keyword evidence="9" id="KW-1185">Reference proteome</keyword>
<dbReference type="NCBIfam" id="TIGR01216">
    <property type="entry name" value="ATP_synt_epsi"/>
    <property type="match status" value="1"/>
</dbReference>
<name>A0ABS6SH80_9SPHN</name>
<dbReference type="CDD" id="cd12152">
    <property type="entry name" value="F1-ATPase_delta"/>
    <property type="match status" value="1"/>
</dbReference>
<dbReference type="NCBIfam" id="NF009983">
    <property type="entry name" value="PRK13449.1"/>
    <property type="match status" value="1"/>
</dbReference>
<dbReference type="InterPro" id="IPR020546">
    <property type="entry name" value="ATP_synth_F1_dsu/esu_N"/>
</dbReference>